<feature type="domain" description="Retrotransposon gag" evidence="3">
    <location>
        <begin position="98"/>
        <end position="173"/>
    </location>
</feature>
<evidence type="ECO:0000313" key="4">
    <source>
        <dbReference type="Proteomes" id="UP000515211"/>
    </source>
</evidence>
<dbReference type="InterPro" id="IPR053134">
    <property type="entry name" value="RNA-dir_DNA_polymerase"/>
</dbReference>
<dbReference type="InterPro" id="IPR000477">
    <property type="entry name" value="RT_dom"/>
</dbReference>
<dbReference type="InterPro" id="IPR005162">
    <property type="entry name" value="Retrotrans_gag_dom"/>
</dbReference>
<dbReference type="Pfam" id="PF08284">
    <property type="entry name" value="RVP_2"/>
    <property type="match status" value="1"/>
</dbReference>
<dbReference type="SUPFAM" id="SSF56672">
    <property type="entry name" value="DNA/RNA polymerases"/>
    <property type="match status" value="1"/>
</dbReference>
<dbReference type="CDD" id="cd01647">
    <property type="entry name" value="RT_LTR"/>
    <property type="match status" value="1"/>
</dbReference>
<evidence type="ECO:0000259" key="2">
    <source>
        <dbReference type="Pfam" id="PF00078"/>
    </source>
</evidence>
<dbReference type="Gene3D" id="2.40.70.10">
    <property type="entry name" value="Acid Proteases"/>
    <property type="match status" value="1"/>
</dbReference>
<dbReference type="Gene3D" id="3.30.70.270">
    <property type="match status" value="2"/>
</dbReference>
<accession>A0A6P4BMM4</accession>
<keyword evidence="4" id="KW-1185">Reference proteome</keyword>
<evidence type="ECO:0000259" key="3">
    <source>
        <dbReference type="Pfam" id="PF03732"/>
    </source>
</evidence>
<dbReference type="PANTHER" id="PTHR24559:SF447">
    <property type="entry name" value="RNA-DIRECTED DNA POLYMERASE HOMOLOG"/>
    <property type="match status" value="1"/>
</dbReference>
<dbReference type="PANTHER" id="PTHR24559">
    <property type="entry name" value="TRANSPOSON TY3-I GAG-POL POLYPROTEIN"/>
    <property type="match status" value="1"/>
</dbReference>
<evidence type="ECO:0000256" key="1">
    <source>
        <dbReference type="SAM" id="MobiDB-lite"/>
    </source>
</evidence>
<dbReference type="RefSeq" id="XP_015944731.1">
    <property type="nucleotide sequence ID" value="XM_016089245.1"/>
</dbReference>
<dbReference type="Pfam" id="PF00078">
    <property type="entry name" value="RVT_1"/>
    <property type="match status" value="1"/>
</dbReference>
<dbReference type="Pfam" id="PF03732">
    <property type="entry name" value="Retrotrans_gag"/>
    <property type="match status" value="1"/>
</dbReference>
<feature type="region of interest" description="Disordered" evidence="1">
    <location>
        <begin position="25"/>
        <end position="47"/>
    </location>
</feature>
<feature type="domain" description="Reverse transcriptase" evidence="2">
    <location>
        <begin position="373"/>
        <end position="426"/>
    </location>
</feature>
<proteinExistence type="predicted"/>
<dbReference type="AlphaFoldDB" id="A0A6P4BMM4"/>
<organism evidence="4 5">
    <name type="scientific">Arachis duranensis</name>
    <name type="common">Wild peanut</name>
    <dbReference type="NCBI Taxonomy" id="130453"/>
    <lineage>
        <taxon>Eukaryota</taxon>
        <taxon>Viridiplantae</taxon>
        <taxon>Streptophyta</taxon>
        <taxon>Embryophyta</taxon>
        <taxon>Tracheophyta</taxon>
        <taxon>Spermatophyta</taxon>
        <taxon>Magnoliopsida</taxon>
        <taxon>eudicotyledons</taxon>
        <taxon>Gunneridae</taxon>
        <taxon>Pentapetalae</taxon>
        <taxon>rosids</taxon>
        <taxon>fabids</taxon>
        <taxon>Fabales</taxon>
        <taxon>Fabaceae</taxon>
        <taxon>Papilionoideae</taxon>
        <taxon>50 kb inversion clade</taxon>
        <taxon>dalbergioids sensu lato</taxon>
        <taxon>Dalbergieae</taxon>
        <taxon>Pterocarpus clade</taxon>
        <taxon>Arachis</taxon>
    </lineage>
</organism>
<evidence type="ECO:0000313" key="5">
    <source>
        <dbReference type="RefSeq" id="XP_015944731.1"/>
    </source>
</evidence>
<dbReference type="Gene3D" id="3.10.10.10">
    <property type="entry name" value="HIV Type 1 Reverse Transcriptase, subunit A, domain 1"/>
    <property type="match status" value="1"/>
</dbReference>
<gene>
    <name evidence="5" type="primary">LOC107469863</name>
</gene>
<dbReference type="Proteomes" id="UP000515211">
    <property type="component" value="Chromosome 10"/>
</dbReference>
<reference evidence="4" key="1">
    <citation type="journal article" date="2016" name="Nat. Genet.">
        <title>The genome sequences of Arachis duranensis and Arachis ipaensis, the diploid ancestors of cultivated peanut.</title>
        <authorList>
            <person name="Bertioli D.J."/>
            <person name="Cannon S.B."/>
            <person name="Froenicke L."/>
            <person name="Huang G."/>
            <person name="Farmer A.D."/>
            <person name="Cannon E.K."/>
            <person name="Liu X."/>
            <person name="Gao D."/>
            <person name="Clevenger J."/>
            <person name="Dash S."/>
            <person name="Ren L."/>
            <person name="Moretzsohn M.C."/>
            <person name="Shirasawa K."/>
            <person name="Huang W."/>
            <person name="Vidigal B."/>
            <person name="Abernathy B."/>
            <person name="Chu Y."/>
            <person name="Niederhuth C.E."/>
            <person name="Umale P."/>
            <person name="Araujo A.C."/>
            <person name="Kozik A."/>
            <person name="Kim K.D."/>
            <person name="Burow M.D."/>
            <person name="Varshney R.K."/>
            <person name="Wang X."/>
            <person name="Zhang X."/>
            <person name="Barkley N."/>
            <person name="Guimaraes P.M."/>
            <person name="Isobe S."/>
            <person name="Guo B."/>
            <person name="Liao B."/>
            <person name="Stalker H.T."/>
            <person name="Schmitz R.J."/>
            <person name="Scheffler B.E."/>
            <person name="Leal-Bertioli S.C."/>
            <person name="Xun X."/>
            <person name="Jackson S.A."/>
            <person name="Michelmore R."/>
            <person name="Ozias-Akins P."/>
        </authorList>
    </citation>
    <scope>NUCLEOTIDE SEQUENCE [LARGE SCALE GENOMIC DNA]</scope>
    <source>
        <strain evidence="4">cv. V14167</strain>
    </source>
</reference>
<dbReference type="InterPro" id="IPR043128">
    <property type="entry name" value="Rev_trsase/Diguanyl_cyclase"/>
</dbReference>
<dbReference type="KEGG" id="adu:107469863"/>
<sequence length="432" mass="49047">MAAMTNLANTMQANVVATMQAMERMGQPAGNGNGNENENGKGDGNDLGGSSMTLASFLKVHPPTFRGSTNSTEADNWFRAMERALQAQHVSANQYVEFVAYQLLGEAQHWLQGECQLLRLPNVEIPWDMFQIAFYRKYFPESVREAKELKLMHLKQGLLSVANYTRGLRDTIMTAMAPLEIRVFSELVNKAKVVEDCAKKVEELRLKMSELAFDLHVYTPYQTVVTKLGCRQVSFKLEYREFVHDLICLPMVGLKITLGFDWLSKNRVLLDCFEGSIRFLPKWKGGAVVAEGYYLNSVLTSVDFAVPNGFDRVCRIKDSVGTAYGGATILLVKKKDGGMRLCMDYRQLNKVTVKNKYTFPKIDDLMDQLQRAGSICPFLDKFLVVFIDDILVYSKTAKEQKEHLRIVLQVLKEQKLYAKLSKCEFWKEKESS</sequence>
<dbReference type="InterPro" id="IPR043502">
    <property type="entry name" value="DNA/RNA_pol_sf"/>
</dbReference>
<reference evidence="5" key="2">
    <citation type="submission" date="2025-08" db="UniProtKB">
        <authorList>
            <consortium name="RefSeq"/>
        </authorList>
    </citation>
    <scope>IDENTIFICATION</scope>
    <source>
        <tissue evidence="5">Whole plant</tissue>
    </source>
</reference>
<dbReference type="InterPro" id="IPR021109">
    <property type="entry name" value="Peptidase_aspartic_dom_sf"/>
</dbReference>
<dbReference type="GeneID" id="107469863"/>
<name>A0A6P4BMM4_ARADU</name>
<protein>
    <submittedName>
        <fullName evidence="5">Uncharacterized protein LOC107469863</fullName>
    </submittedName>
</protein>